<sequence>MARTRICGVRARVEMSHGRGRGSSGGGGGYGGRRSRCLPIFLFY</sequence>
<evidence type="ECO:0000313" key="2">
    <source>
        <dbReference type="Proteomes" id="UP000054047"/>
    </source>
</evidence>
<gene>
    <name evidence="1" type="ORF">ANCDUO_12309</name>
</gene>
<protein>
    <submittedName>
        <fullName evidence="1">Uncharacterized protein</fullName>
    </submittedName>
</protein>
<dbReference type="AlphaFoldDB" id="A0A0C2G958"/>
<organism evidence="1 2">
    <name type="scientific">Ancylostoma duodenale</name>
    <dbReference type="NCBI Taxonomy" id="51022"/>
    <lineage>
        <taxon>Eukaryota</taxon>
        <taxon>Metazoa</taxon>
        <taxon>Ecdysozoa</taxon>
        <taxon>Nematoda</taxon>
        <taxon>Chromadorea</taxon>
        <taxon>Rhabditida</taxon>
        <taxon>Rhabditina</taxon>
        <taxon>Rhabditomorpha</taxon>
        <taxon>Strongyloidea</taxon>
        <taxon>Ancylostomatidae</taxon>
        <taxon>Ancylostomatinae</taxon>
        <taxon>Ancylostoma</taxon>
    </lineage>
</organism>
<keyword evidence="2" id="KW-1185">Reference proteome</keyword>
<accession>A0A0C2G958</accession>
<feature type="non-terminal residue" evidence="1">
    <location>
        <position position="44"/>
    </location>
</feature>
<proteinExistence type="predicted"/>
<name>A0A0C2G958_9BILA</name>
<dbReference type="EMBL" id="KN734308">
    <property type="protein sequence ID" value="KIH57500.1"/>
    <property type="molecule type" value="Genomic_DNA"/>
</dbReference>
<dbReference type="Proteomes" id="UP000054047">
    <property type="component" value="Unassembled WGS sequence"/>
</dbReference>
<evidence type="ECO:0000313" key="1">
    <source>
        <dbReference type="EMBL" id="KIH57500.1"/>
    </source>
</evidence>
<reference evidence="1 2" key="1">
    <citation type="submission" date="2013-12" db="EMBL/GenBank/DDBJ databases">
        <title>Draft genome of the parsitic nematode Ancylostoma duodenale.</title>
        <authorList>
            <person name="Mitreva M."/>
        </authorList>
    </citation>
    <scope>NUCLEOTIDE SEQUENCE [LARGE SCALE GENOMIC DNA]</scope>
    <source>
        <strain evidence="1 2">Zhejiang</strain>
    </source>
</reference>